<keyword evidence="2" id="KW-0175">Coiled coil</keyword>
<comment type="caution">
    <text evidence="8">The sequence shown here is derived from an EMBL/GenBank/DDBJ whole genome shotgun (WGS) entry which is preliminary data.</text>
</comment>
<dbReference type="PANTHER" id="PTHR44272">
    <property type="entry name" value="DNAJ DOMAIN (PROKARYOTIC HEAT SHOCK PROTEIN)"/>
    <property type="match status" value="1"/>
</dbReference>
<keyword evidence="6" id="KW-0812">Transmembrane</keyword>
<evidence type="ECO:0000259" key="7">
    <source>
        <dbReference type="PROSITE" id="PS50076"/>
    </source>
</evidence>
<keyword evidence="4" id="KW-0143">Chaperone</keyword>
<feature type="region of interest" description="Disordered" evidence="5">
    <location>
        <begin position="1"/>
        <end position="29"/>
    </location>
</feature>
<keyword evidence="9" id="KW-1185">Reference proteome</keyword>
<dbReference type="PRINTS" id="PR00625">
    <property type="entry name" value="JDOMAIN"/>
</dbReference>
<dbReference type="PROSITE" id="PS50076">
    <property type="entry name" value="DNAJ_2"/>
    <property type="match status" value="1"/>
</dbReference>
<dbReference type="FunFam" id="1.10.287.110:FF:000097">
    <property type="entry name" value="Chaperone protein dnaJ 16"/>
    <property type="match status" value="1"/>
</dbReference>
<reference evidence="8 9" key="1">
    <citation type="submission" date="2024-04" db="EMBL/GenBank/DDBJ databases">
        <title>The reference genome of an endangered Asteraceae, Deinandra increscens subsp. villosa, native to the Central Coast of California.</title>
        <authorList>
            <person name="Guilliams M."/>
            <person name="Hasenstab-Lehman K."/>
            <person name="Meyer R."/>
            <person name="Mcevoy S."/>
        </authorList>
    </citation>
    <scope>NUCLEOTIDE SEQUENCE [LARGE SCALE GENOMIC DNA]</scope>
    <source>
        <tissue evidence="8">Leaf</tissue>
    </source>
</reference>
<dbReference type="Pfam" id="PF00226">
    <property type="entry name" value="DnaJ"/>
    <property type="match status" value="1"/>
</dbReference>
<dbReference type="InterPro" id="IPR001623">
    <property type="entry name" value="DnaJ_domain"/>
</dbReference>
<name>A0AAP0GVA6_9ASTR</name>
<evidence type="ECO:0000313" key="8">
    <source>
        <dbReference type="EMBL" id="KAK9060270.1"/>
    </source>
</evidence>
<gene>
    <name evidence="8" type="ORF">SSX86_020974</name>
</gene>
<dbReference type="InterPro" id="IPR036869">
    <property type="entry name" value="J_dom_sf"/>
</dbReference>
<keyword evidence="6" id="KW-1133">Transmembrane helix</keyword>
<proteinExistence type="predicted"/>
<sequence length="423" mass="47908">MAGDRSKSEKNRGENNQSRRDPYEVLGVSATSTDQEIKTAYRKLALKYHPDKNANDPKAADMFKEITYSYTILSHPDKRNQYDTAGFEAIEAGSQDLELDLSNLGAMSTMVAAFFSKLGVPIKTLVSATVLEEAINGTVLTCPLSLGKPVSRKVEKQCAHFYSIRITDKEAQAGIVCRVQSPEKSKFKLLYFDRDEDGGLNLALQEDSAKKGKVTAAGMYFLGFPVYKLDQQSSLMAKKDPDTAFFKKLEGFQPCEITELKAGVHTFAVYGDNFFKSASYTIEILSTASFVNEKEKLRAVESHISTKRTEISKFETEYRQVWFRIYLYFPLYYLVNIIISTVVFSQVLAQFTDMTSRFTQEMQTIDQLLKQRNEIQASYTTTPQISSSRSKKRVILKDDKKTSVKDGSKKWYSIHVKVDKRKA</sequence>
<evidence type="ECO:0000256" key="2">
    <source>
        <dbReference type="ARBA" id="ARBA00023054"/>
    </source>
</evidence>
<dbReference type="SUPFAM" id="SSF46565">
    <property type="entry name" value="Chaperone J-domain"/>
    <property type="match status" value="1"/>
</dbReference>
<evidence type="ECO:0000313" key="9">
    <source>
        <dbReference type="Proteomes" id="UP001408789"/>
    </source>
</evidence>
<evidence type="ECO:0000256" key="5">
    <source>
        <dbReference type="SAM" id="MobiDB-lite"/>
    </source>
</evidence>
<evidence type="ECO:0000256" key="4">
    <source>
        <dbReference type="ARBA" id="ARBA00023186"/>
    </source>
</evidence>
<evidence type="ECO:0000256" key="6">
    <source>
        <dbReference type="SAM" id="Phobius"/>
    </source>
</evidence>
<dbReference type="PANTHER" id="PTHR44272:SF10">
    <property type="entry name" value="DNAJ DOMAIN, CHAPERONE J-DOMAIN SUPERFAMILY"/>
    <property type="match status" value="1"/>
</dbReference>
<organism evidence="8 9">
    <name type="scientific">Deinandra increscens subsp. villosa</name>
    <dbReference type="NCBI Taxonomy" id="3103831"/>
    <lineage>
        <taxon>Eukaryota</taxon>
        <taxon>Viridiplantae</taxon>
        <taxon>Streptophyta</taxon>
        <taxon>Embryophyta</taxon>
        <taxon>Tracheophyta</taxon>
        <taxon>Spermatophyta</taxon>
        <taxon>Magnoliopsida</taxon>
        <taxon>eudicotyledons</taxon>
        <taxon>Gunneridae</taxon>
        <taxon>Pentapetalae</taxon>
        <taxon>asterids</taxon>
        <taxon>campanulids</taxon>
        <taxon>Asterales</taxon>
        <taxon>Asteraceae</taxon>
        <taxon>Asteroideae</taxon>
        <taxon>Heliantheae alliance</taxon>
        <taxon>Madieae</taxon>
        <taxon>Madiinae</taxon>
        <taxon>Deinandra</taxon>
    </lineage>
</organism>
<accession>A0AAP0GVA6</accession>
<feature type="compositionally biased region" description="Polar residues" evidence="5">
    <location>
        <begin position="379"/>
        <end position="388"/>
    </location>
</feature>
<comment type="subcellular location">
    <subcellularLocation>
        <location evidence="1">Membrane</location>
    </subcellularLocation>
</comment>
<dbReference type="CDD" id="cd06257">
    <property type="entry name" value="DnaJ"/>
    <property type="match status" value="1"/>
</dbReference>
<dbReference type="EMBL" id="JBCNJP010000020">
    <property type="protein sequence ID" value="KAK9060270.1"/>
    <property type="molecule type" value="Genomic_DNA"/>
</dbReference>
<dbReference type="InterPro" id="IPR052812">
    <property type="entry name" value="Plant_DnaJ_domain"/>
</dbReference>
<dbReference type="Gene3D" id="1.10.287.110">
    <property type="entry name" value="DnaJ domain"/>
    <property type="match status" value="1"/>
</dbReference>
<feature type="region of interest" description="Disordered" evidence="5">
    <location>
        <begin position="379"/>
        <end position="406"/>
    </location>
</feature>
<dbReference type="SMART" id="SM00271">
    <property type="entry name" value="DnaJ"/>
    <property type="match status" value="1"/>
</dbReference>
<feature type="domain" description="J" evidence="7">
    <location>
        <begin position="21"/>
        <end position="86"/>
    </location>
</feature>
<evidence type="ECO:0000256" key="1">
    <source>
        <dbReference type="ARBA" id="ARBA00004370"/>
    </source>
</evidence>
<protein>
    <recommendedName>
        <fullName evidence="7">J domain-containing protein</fullName>
    </recommendedName>
</protein>
<dbReference type="GO" id="GO:0016020">
    <property type="term" value="C:membrane"/>
    <property type="evidence" value="ECO:0007669"/>
    <property type="project" value="UniProtKB-SubCell"/>
</dbReference>
<feature type="compositionally biased region" description="Basic and acidic residues" evidence="5">
    <location>
        <begin position="1"/>
        <end position="23"/>
    </location>
</feature>
<dbReference type="AlphaFoldDB" id="A0AAP0GVA6"/>
<evidence type="ECO:0000256" key="3">
    <source>
        <dbReference type="ARBA" id="ARBA00023136"/>
    </source>
</evidence>
<feature type="transmembrane region" description="Helical" evidence="6">
    <location>
        <begin position="325"/>
        <end position="349"/>
    </location>
</feature>
<dbReference type="Proteomes" id="UP001408789">
    <property type="component" value="Unassembled WGS sequence"/>
</dbReference>
<feature type="compositionally biased region" description="Basic and acidic residues" evidence="5">
    <location>
        <begin position="395"/>
        <end position="406"/>
    </location>
</feature>
<keyword evidence="3 6" id="KW-0472">Membrane</keyword>